<sequence length="290" mass="32954">MDKKLLKALKKLYKYANAHYDPDRSISLYNTDILEPVERELLEHYHWEANKIELLTHDELNRKLIALQSIESFSWVSIAGVFIAGVGGSFPAGISSLINYKQMIHMQEHPYEQAERFVCCKYCGFSKDQYEHLTYIRYAIHLGNAYDSTVGAYAHLTELAELTEHGPIVPTADDIQKFTQLLHFIDEAEDDETPGQLEKRLSAAKLLKGTPGMRRSILKSLASVGVLPNTVLPLTYDSWTNIEDVLNGELQLNNTKGRSDMEMPWAGWKGELGVDWDKARQLFGEYISGQ</sequence>
<feature type="transmembrane region" description="Helical" evidence="1">
    <location>
        <begin position="72"/>
        <end position="94"/>
    </location>
</feature>
<proteinExistence type="predicted"/>
<dbReference type="EMBL" id="FONN01000004">
    <property type="protein sequence ID" value="SFE62105.1"/>
    <property type="molecule type" value="Genomic_DNA"/>
</dbReference>
<dbReference type="Proteomes" id="UP000183410">
    <property type="component" value="Unassembled WGS sequence"/>
</dbReference>
<keyword evidence="1" id="KW-0472">Membrane</keyword>
<dbReference type="AlphaFoldDB" id="A0A1I2C1J6"/>
<name>A0A1I2C1J6_9BACL</name>
<keyword evidence="3" id="KW-1185">Reference proteome</keyword>
<organism evidence="2 3">
    <name type="scientific">Paenibacillus algorifonticola</name>
    <dbReference type="NCBI Taxonomy" id="684063"/>
    <lineage>
        <taxon>Bacteria</taxon>
        <taxon>Bacillati</taxon>
        <taxon>Bacillota</taxon>
        <taxon>Bacilli</taxon>
        <taxon>Bacillales</taxon>
        <taxon>Paenibacillaceae</taxon>
        <taxon>Paenibacillus</taxon>
    </lineage>
</organism>
<evidence type="ECO:0000313" key="2">
    <source>
        <dbReference type="EMBL" id="SFE62105.1"/>
    </source>
</evidence>
<gene>
    <name evidence="2" type="ORF">SAMN04487969_104203</name>
</gene>
<evidence type="ECO:0000313" key="3">
    <source>
        <dbReference type="Proteomes" id="UP000183410"/>
    </source>
</evidence>
<accession>A0A1I2C1J6</accession>
<dbReference type="RefSeq" id="WP_046233489.1">
    <property type="nucleotide sequence ID" value="NZ_FONN01000004.1"/>
</dbReference>
<keyword evidence="1" id="KW-1133">Transmembrane helix</keyword>
<reference evidence="3" key="1">
    <citation type="submission" date="2016-10" db="EMBL/GenBank/DDBJ databases">
        <authorList>
            <person name="Varghese N."/>
            <person name="Submissions S."/>
        </authorList>
    </citation>
    <scope>NUCLEOTIDE SEQUENCE [LARGE SCALE GENOMIC DNA]</scope>
    <source>
        <strain evidence="3">CGMCC 1.10223</strain>
    </source>
</reference>
<evidence type="ECO:0000256" key="1">
    <source>
        <dbReference type="SAM" id="Phobius"/>
    </source>
</evidence>
<protein>
    <submittedName>
        <fullName evidence="2">Uncharacterized protein</fullName>
    </submittedName>
</protein>
<keyword evidence="1" id="KW-0812">Transmembrane</keyword>
<dbReference type="OrthoDB" id="7888911at2"/>